<evidence type="ECO:0000313" key="5">
    <source>
        <dbReference type="EMBL" id="KAL3801843.1"/>
    </source>
</evidence>
<proteinExistence type="inferred from homology"/>
<evidence type="ECO:0000256" key="3">
    <source>
        <dbReference type="SAM" id="MobiDB-lite"/>
    </source>
</evidence>
<name>A0ABD3QN70_9STRA</name>
<dbReference type="PANTHER" id="PTHR17408:SF0">
    <property type="entry name" value="HISTONE RNA HAIRPIN-BINDING PROTEIN"/>
    <property type="match status" value="1"/>
</dbReference>
<gene>
    <name evidence="5" type="ORF">HJC23_001239</name>
</gene>
<feature type="compositionally biased region" description="Basic and acidic residues" evidence="3">
    <location>
        <begin position="57"/>
        <end position="74"/>
    </location>
</feature>
<dbReference type="InterPro" id="IPR038294">
    <property type="entry name" value="SLBP_RNA_bind_sf"/>
</dbReference>
<evidence type="ECO:0000313" key="6">
    <source>
        <dbReference type="Proteomes" id="UP001516023"/>
    </source>
</evidence>
<protein>
    <recommendedName>
        <fullName evidence="4">Histone RNA hairpin-binding protein RNA-binding domain-containing protein</fullName>
    </recommendedName>
</protein>
<dbReference type="PANTHER" id="PTHR17408">
    <property type="entry name" value="HISTONE RNA HAIRPIN-BINDING PROTEIN"/>
    <property type="match status" value="1"/>
</dbReference>
<comment type="caution">
    <text evidence="5">The sequence shown here is derived from an EMBL/GenBank/DDBJ whole genome shotgun (WGS) entry which is preliminary data.</text>
</comment>
<dbReference type="GO" id="GO:0005634">
    <property type="term" value="C:nucleus"/>
    <property type="evidence" value="ECO:0007669"/>
    <property type="project" value="UniProtKB-ARBA"/>
</dbReference>
<dbReference type="Proteomes" id="UP001516023">
    <property type="component" value="Unassembled WGS sequence"/>
</dbReference>
<feature type="domain" description="Histone RNA hairpin-binding protein RNA-binding" evidence="4">
    <location>
        <begin position="123"/>
        <end position="193"/>
    </location>
</feature>
<comment type="similarity">
    <text evidence="1">Belongs to the SLBP family.</text>
</comment>
<evidence type="ECO:0000259" key="4">
    <source>
        <dbReference type="Pfam" id="PF15247"/>
    </source>
</evidence>
<accession>A0ABD3QN70</accession>
<dbReference type="Gene3D" id="1.10.8.1120">
    <property type="entry name" value="Histone RNA hairpin-binding protein RNA-binding domain"/>
    <property type="match status" value="1"/>
</dbReference>
<feature type="compositionally biased region" description="Pro residues" evidence="3">
    <location>
        <begin position="1"/>
        <end position="10"/>
    </location>
</feature>
<dbReference type="FunFam" id="1.10.8.1120:FF:000001">
    <property type="entry name" value="Histone RNA hairpin-binding protein-like"/>
    <property type="match status" value="1"/>
</dbReference>
<dbReference type="Pfam" id="PF15247">
    <property type="entry name" value="SLBP_RNA_bind"/>
    <property type="match status" value="1"/>
</dbReference>
<dbReference type="InterPro" id="IPR026502">
    <property type="entry name" value="SLBP1/SLBP2"/>
</dbReference>
<evidence type="ECO:0000256" key="1">
    <source>
        <dbReference type="ARBA" id="ARBA00006151"/>
    </source>
</evidence>
<keyword evidence="6" id="KW-1185">Reference proteome</keyword>
<sequence length="297" mass="33495">MTSRFPAPPPDIHRRSYPPVNSGGGVVRNRNHRSFHGRDATRHVSGPQRWSAPYSMTKKEARDPSAAKSDKDSDTNINRTSYREPKPLIISPTTTPDTNSTLQPLTASDPSALPRLDPTSPTHARRIQQRRRQILFGKNTTGYEEYTKRIPKEKRMRNSMEHPSTPDPTVDMSVKRWQGLVNAWRRALHKFDPPGMIDGGDKGEGITLAPRPYLTQQEEEIAQAKATGLQVAFGNMVVDRECRGFGVRVGESDEAVNESGGKEELEEEQAYRALLWREEEGEKDFLEEDCDSDDDVL</sequence>
<dbReference type="GO" id="GO:0003729">
    <property type="term" value="F:mRNA binding"/>
    <property type="evidence" value="ECO:0007669"/>
    <property type="project" value="UniProtKB-ARBA"/>
</dbReference>
<keyword evidence="2" id="KW-0694">RNA-binding</keyword>
<feature type="region of interest" description="Disordered" evidence="3">
    <location>
        <begin position="1"/>
        <end position="127"/>
    </location>
</feature>
<dbReference type="InterPro" id="IPR029344">
    <property type="entry name" value="SLBP_RNA_bind"/>
</dbReference>
<feature type="compositionally biased region" description="Polar residues" evidence="3">
    <location>
        <begin position="91"/>
        <end position="109"/>
    </location>
</feature>
<dbReference type="AlphaFoldDB" id="A0ABD3QN70"/>
<organism evidence="5 6">
    <name type="scientific">Cyclotella cryptica</name>
    <dbReference type="NCBI Taxonomy" id="29204"/>
    <lineage>
        <taxon>Eukaryota</taxon>
        <taxon>Sar</taxon>
        <taxon>Stramenopiles</taxon>
        <taxon>Ochrophyta</taxon>
        <taxon>Bacillariophyta</taxon>
        <taxon>Coscinodiscophyceae</taxon>
        <taxon>Thalassiosirophycidae</taxon>
        <taxon>Stephanodiscales</taxon>
        <taxon>Stephanodiscaceae</taxon>
        <taxon>Cyclotella</taxon>
    </lineage>
</organism>
<evidence type="ECO:0000256" key="2">
    <source>
        <dbReference type="ARBA" id="ARBA00022884"/>
    </source>
</evidence>
<dbReference type="EMBL" id="JABMIG020000024">
    <property type="protein sequence ID" value="KAL3801843.1"/>
    <property type="molecule type" value="Genomic_DNA"/>
</dbReference>
<reference evidence="5 6" key="1">
    <citation type="journal article" date="2020" name="G3 (Bethesda)">
        <title>Improved Reference Genome for Cyclotella cryptica CCMP332, a Model for Cell Wall Morphogenesis, Salinity Adaptation, and Lipid Production in Diatoms (Bacillariophyta).</title>
        <authorList>
            <person name="Roberts W.R."/>
            <person name="Downey K.M."/>
            <person name="Ruck E.C."/>
            <person name="Traller J.C."/>
            <person name="Alverson A.J."/>
        </authorList>
    </citation>
    <scope>NUCLEOTIDE SEQUENCE [LARGE SCALE GENOMIC DNA]</scope>
    <source>
        <strain evidence="5 6">CCMP332</strain>
    </source>
</reference>